<dbReference type="InterPro" id="IPR038765">
    <property type="entry name" value="Papain-like_cys_pep_sf"/>
</dbReference>
<keyword evidence="1" id="KW-0472">Membrane</keyword>
<name>A0A7C5L977_AQUAO</name>
<dbReference type="Pfam" id="PF01841">
    <property type="entry name" value="Transglut_core"/>
    <property type="match status" value="1"/>
</dbReference>
<organism evidence="3">
    <name type="scientific">Aquifex aeolicus</name>
    <dbReference type="NCBI Taxonomy" id="63363"/>
    <lineage>
        <taxon>Bacteria</taxon>
        <taxon>Pseudomonadati</taxon>
        <taxon>Aquificota</taxon>
        <taxon>Aquificia</taxon>
        <taxon>Aquificales</taxon>
        <taxon>Aquificaceae</taxon>
        <taxon>Aquifex</taxon>
    </lineage>
</organism>
<dbReference type="AlphaFoldDB" id="A0A7C5L977"/>
<dbReference type="Proteomes" id="UP000885792">
    <property type="component" value="Unassembled WGS sequence"/>
</dbReference>
<dbReference type="PROSITE" id="PS51257">
    <property type="entry name" value="PROKAR_LIPOPROTEIN"/>
    <property type="match status" value="1"/>
</dbReference>
<dbReference type="PANTHER" id="PTHR42736">
    <property type="entry name" value="PROTEIN-GLUTAMINE GAMMA-GLUTAMYLTRANSFERASE"/>
    <property type="match status" value="1"/>
</dbReference>
<dbReference type="InterPro" id="IPR002931">
    <property type="entry name" value="Transglutaminase-like"/>
</dbReference>
<evidence type="ECO:0000259" key="2">
    <source>
        <dbReference type="SMART" id="SM00460"/>
    </source>
</evidence>
<dbReference type="SUPFAM" id="SSF54001">
    <property type="entry name" value="Cysteine proteinases"/>
    <property type="match status" value="1"/>
</dbReference>
<dbReference type="Pfam" id="PF11992">
    <property type="entry name" value="TgpA_N"/>
    <property type="match status" value="1"/>
</dbReference>
<feature type="transmembrane region" description="Helical" evidence="1">
    <location>
        <begin position="126"/>
        <end position="148"/>
    </location>
</feature>
<keyword evidence="1" id="KW-1133">Transmembrane helix</keyword>
<dbReference type="PANTHER" id="PTHR42736:SF1">
    <property type="entry name" value="PROTEIN-GLUTAMINE GAMMA-GLUTAMYLTRANSFERASE"/>
    <property type="match status" value="1"/>
</dbReference>
<dbReference type="InterPro" id="IPR052901">
    <property type="entry name" value="Bact_TGase-like"/>
</dbReference>
<proteinExistence type="predicted"/>
<gene>
    <name evidence="3" type="ORF">ENJ61_03860</name>
</gene>
<feature type="transmembrane region" description="Helical" evidence="1">
    <location>
        <begin position="168"/>
        <end position="185"/>
    </location>
</feature>
<reference evidence="3" key="1">
    <citation type="journal article" date="2020" name="mSystems">
        <title>Genome- and Community-Level Interaction Insights into Carbon Utilization and Element Cycling Functions of Hydrothermarchaeota in Hydrothermal Sediment.</title>
        <authorList>
            <person name="Zhou Z."/>
            <person name="Liu Y."/>
            <person name="Xu W."/>
            <person name="Pan J."/>
            <person name="Luo Z.H."/>
            <person name="Li M."/>
        </authorList>
    </citation>
    <scope>NUCLEOTIDE SEQUENCE [LARGE SCALE GENOMIC DNA]</scope>
    <source>
        <strain evidence="3">HyVt-501</strain>
    </source>
</reference>
<accession>A0A7C5L977</accession>
<evidence type="ECO:0000313" key="3">
    <source>
        <dbReference type="EMBL" id="HHJ64023.1"/>
    </source>
</evidence>
<dbReference type="EMBL" id="DRNB01000143">
    <property type="protein sequence ID" value="HHJ64023.1"/>
    <property type="molecule type" value="Genomic_DNA"/>
</dbReference>
<keyword evidence="1" id="KW-0812">Transmembrane</keyword>
<dbReference type="Gene3D" id="3.10.620.30">
    <property type="match status" value="1"/>
</dbReference>
<dbReference type="InterPro" id="IPR021878">
    <property type="entry name" value="TgpA_N"/>
</dbReference>
<feature type="domain" description="Transglutaminase-like" evidence="2">
    <location>
        <begin position="399"/>
        <end position="469"/>
    </location>
</feature>
<dbReference type="SMART" id="SM00460">
    <property type="entry name" value="TGc"/>
    <property type="match status" value="1"/>
</dbReference>
<protein>
    <submittedName>
        <fullName evidence="3">DUF3488 domain-containing protein</fullName>
    </submittedName>
</protein>
<comment type="caution">
    <text evidence="3">The sequence shown here is derived from an EMBL/GenBank/DDBJ whole genome shotgun (WGS) entry which is preliminary data.</text>
</comment>
<feature type="transmembrane region" description="Helical" evidence="1">
    <location>
        <begin position="527"/>
        <end position="549"/>
    </location>
</feature>
<sequence>MLSAKKVSLTLTYLVSAGCFAALWGVADDLFFLPLLILFLLSVLNEFRFGFYLPRWFLNTAGVLLSLLFLTDLSLENMITPFANMLLLLLVVKSFEEKRPRDIYQMLLISLLGIAVSTTFRLDLSFLIFFLYELFLGTVAFLFTNVYANLGDRSVSSSFVRTYGKFSFLFPPLVALMSLPFFLILPRTQTPLFDLFGKGEQGLVSGIAREVELGKVGEIQQDNSVVMRIYGELPENAYWRVSVFDTPVNTKWVRTVDERETEGWARGGSVSYTVLLEPTYDTFLPVLDYPLRISRLEGIRRAGIQRFRGGYYTLNKPVSKPVRYEVLSALEEPRDPPDSVYLSVPENLSPKIAELAEELYRSGRSEEERVLKVVDFFRRGFSYSLRIEAPEGDPLEHFLFKSRKGNCEYFASATALLLRLMGIPSRLVGGFRGYVENKYGGYYIVTNSMAHVWVEAYVNGRWLRIDTTPPYVSPAVSRISKLDLLRDFLITFWYRNVVDFSAQKQVSLLRSAWKGLREVKGGSLLRFAVYVLVPVGALLLIGLTVRVYVRRIRKTPANLYRKLLDKLERIEGRKLRDALPEDVIRITRLRPYSREVEFIINLYRKDRFSPYKVTSSEIEKGYRLLRKIQ</sequence>
<feature type="transmembrane region" description="Helical" evidence="1">
    <location>
        <begin position="31"/>
        <end position="49"/>
    </location>
</feature>
<evidence type="ECO:0000256" key="1">
    <source>
        <dbReference type="SAM" id="Phobius"/>
    </source>
</evidence>
<feature type="transmembrane region" description="Helical" evidence="1">
    <location>
        <begin position="103"/>
        <end position="120"/>
    </location>
</feature>